<dbReference type="Pfam" id="PF13578">
    <property type="entry name" value="Methyltransf_24"/>
    <property type="match status" value="1"/>
</dbReference>
<evidence type="ECO:0000256" key="1">
    <source>
        <dbReference type="SAM" id="MobiDB-lite"/>
    </source>
</evidence>
<gene>
    <name evidence="2" type="ORF">SAMN05444003_2320</name>
</gene>
<keyword evidence="2" id="KW-0489">Methyltransferase</keyword>
<organism evidence="2 3">
    <name type="scientific">Cognatiyoonia sediminum</name>
    <dbReference type="NCBI Taxonomy" id="1508389"/>
    <lineage>
        <taxon>Bacteria</taxon>
        <taxon>Pseudomonadati</taxon>
        <taxon>Pseudomonadota</taxon>
        <taxon>Alphaproteobacteria</taxon>
        <taxon>Rhodobacterales</taxon>
        <taxon>Paracoccaceae</taxon>
        <taxon>Cognatiyoonia</taxon>
    </lineage>
</organism>
<dbReference type="AlphaFoldDB" id="A0A1M5QU03"/>
<proteinExistence type="predicted"/>
<dbReference type="EMBL" id="FQXB01000003">
    <property type="protein sequence ID" value="SHH17575.1"/>
    <property type="molecule type" value="Genomic_DNA"/>
</dbReference>
<dbReference type="RefSeq" id="WP_072901233.1">
    <property type="nucleotide sequence ID" value="NZ_FQXB01000003.1"/>
</dbReference>
<evidence type="ECO:0000313" key="3">
    <source>
        <dbReference type="Proteomes" id="UP000184074"/>
    </source>
</evidence>
<dbReference type="Gene3D" id="3.40.50.150">
    <property type="entry name" value="Vaccinia Virus protein VP39"/>
    <property type="match status" value="1"/>
</dbReference>
<dbReference type="OrthoDB" id="5764702at2"/>
<dbReference type="STRING" id="1508389.SAMN05444003_2320"/>
<dbReference type="Proteomes" id="UP000184074">
    <property type="component" value="Unassembled WGS sequence"/>
</dbReference>
<dbReference type="GO" id="GO:0008168">
    <property type="term" value="F:methyltransferase activity"/>
    <property type="evidence" value="ECO:0007669"/>
    <property type="project" value="UniProtKB-KW"/>
</dbReference>
<evidence type="ECO:0000313" key="2">
    <source>
        <dbReference type="EMBL" id="SHH17575.1"/>
    </source>
</evidence>
<keyword evidence="2" id="KW-0808">Transferase</keyword>
<sequence length="205" mass="22969">MTQDMTKEERRARQARQREKKDALRRDMLKKMPKEAVCVEIGVWKGEFSTILVEELRPKHLYLIDPWAVQDDAAGGASLAGAQDKARMDRIHDHVAEKFAQQIASGSVSILRDFSVPALATFDGGAIDFAYVDGDHTYEGVLSDLEALHPKLKVGGVVMMDDYHQRGWWGDGVIRALNTFVGRLPAHYRFKMMAGAQIAVSKLKD</sequence>
<keyword evidence="3" id="KW-1185">Reference proteome</keyword>
<dbReference type="InterPro" id="IPR029063">
    <property type="entry name" value="SAM-dependent_MTases_sf"/>
</dbReference>
<name>A0A1M5QU03_9RHOB</name>
<protein>
    <submittedName>
        <fullName evidence="2">Methyltransferase domain-containing protein</fullName>
    </submittedName>
</protein>
<dbReference type="SUPFAM" id="SSF53335">
    <property type="entry name" value="S-adenosyl-L-methionine-dependent methyltransferases"/>
    <property type="match status" value="1"/>
</dbReference>
<accession>A0A1M5QU03</accession>
<feature type="region of interest" description="Disordered" evidence="1">
    <location>
        <begin position="1"/>
        <end position="25"/>
    </location>
</feature>
<reference evidence="2 3" key="1">
    <citation type="submission" date="2016-11" db="EMBL/GenBank/DDBJ databases">
        <authorList>
            <person name="Jaros S."/>
            <person name="Januszkiewicz K."/>
            <person name="Wedrychowicz H."/>
        </authorList>
    </citation>
    <scope>NUCLEOTIDE SEQUENCE [LARGE SCALE GENOMIC DNA]</scope>
    <source>
        <strain evidence="2 3">DSM 28715</strain>
    </source>
</reference>
<dbReference type="GO" id="GO:0032259">
    <property type="term" value="P:methylation"/>
    <property type="evidence" value="ECO:0007669"/>
    <property type="project" value="UniProtKB-KW"/>
</dbReference>